<dbReference type="RefSeq" id="WP_273617142.1">
    <property type="nucleotide sequence ID" value="NZ_CP117417.1"/>
</dbReference>
<reference evidence="2 3" key="1">
    <citation type="submission" date="2023-02" db="EMBL/GenBank/DDBJ databases">
        <title>Genome sequence of Novosphingobium humi KACC 19094.</title>
        <authorList>
            <person name="Kim S."/>
            <person name="Heo J."/>
            <person name="Kwon S.-W."/>
        </authorList>
    </citation>
    <scope>NUCLEOTIDE SEQUENCE [LARGE SCALE GENOMIC DNA]</scope>
    <source>
        <strain evidence="2 3">KACC 19094</strain>
    </source>
</reference>
<dbReference type="Proteomes" id="UP001218231">
    <property type="component" value="Chromosome"/>
</dbReference>
<dbReference type="Gene3D" id="3.40.1410.10">
    <property type="entry name" value="Chorismate lyase-like"/>
    <property type="match status" value="1"/>
</dbReference>
<dbReference type="InterPro" id="IPR028978">
    <property type="entry name" value="Chorismate_lyase_/UTRA_dom_sf"/>
</dbReference>
<sequence length="177" mass="18830">MLPLGLIYPLLLAHGGALSAFEATLAAQDSATAALGQWCGARHLADPATITAAQVKGLDTMPPPDLDETLKLAEDQEPAYRHVRLSCGGKVLSEAHNWYARQRLTPAMNQTLDTTDTPFGKVAAPLGFTRERLGAVRGAAPGCPRDTVLSHRALLRLPDGSPLALVVECYTPAVLRK</sequence>
<evidence type="ECO:0000256" key="1">
    <source>
        <dbReference type="SAM" id="SignalP"/>
    </source>
</evidence>
<keyword evidence="3" id="KW-1185">Reference proteome</keyword>
<organism evidence="2 3">
    <name type="scientific">Novosphingobium humi</name>
    <dbReference type="NCBI Taxonomy" id="2282397"/>
    <lineage>
        <taxon>Bacteria</taxon>
        <taxon>Pseudomonadati</taxon>
        <taxon>Pseudomonadota</taxon>
        <taxon>Alphaproteobacteria</taxon>
        <taxon>Sphingomonadales</taxon>
        <taxon>Sphingomonadaceae</taxon>
        <taxon>Novosphingobium</taxon>
    </lineage>
</organism>
<evidence type="ECO:0008006" key="4">
    <source>
        <dbReference type="Google" id="ProtNLM"/>
    </source>
</evidence>
<accession>A0ABY7TVT9</accession>
<protein>
    <recommendedName>
        <fullName evidence="4">Chorismate lyase</fullName>
    </recommendedName>
</protein>
<feature type="signal peptide" evidence="1">
    <location>
        <begin position="1"/>
        <end position="19"/>
    </location>
</feature>
<dbReference type="SUPFAM" id="SSF64288">
    <property type="entry name" value="Chorismate lyase-like"/>
    <property type="match status" value="1"/>
</dbReference>
<name>A0ABY7TVT9_9SPHN</name>
<evidence type="ECO:0000313" key="2">
    <source>
        <dbReference type="EMBL" id="WCT76736.1"/>
    </source>
</evidence>
<dbReference type="EMBL" id="CP117417">
    <property type="protein sequence ID" value="WCT76736.1"/>
    <property type="molecule type" value="Genomic_DNA"/>
</dbReference>
<feature type="chain" id="PRO_5045268782" description="Chorismate lyase" evidence="1">
    <location>
        <begin position="20"/>
        <end position="177"/>
    </location>
</feature>
<evidence type="ECO:0000313" key="3">
    <source>
        <dbReference type="Proteomes" id="UP001218231"/>
    </source>
</evidence>
<keyword evidence="1" id="KW-0732">Signal</keyword>
<proteinExistence type="predicted"/>
<gene>
    <name evidence="2" type="ORF">PQ457_12465</name>
</gene>